<keyword evidence="2" id="KW-1185">Reference proteome</keyword>
<comment type="caution">
    <text evidence="1">The sequence shown here is derived from an EMBL/GenBank/DDBJ whole genome shotgun (WGS) entry which is preliminary data.</text>
</comment>
<dbReference type="AlphaFoldDB" id="A0A830I0L6"/>
<organism evidence="1 2">
    <name type="scientific">Pycnococcus provasolii</name>
    <dbReference type="NCBI Taxonomy" id="41880"/>
    <lineage>
        <taxon>Eukaryota</taxon>
        <taxon>Viridiplantae</taxon>
        <taxon>Chlorophyta</taxon>
        <taxon>Pseudoscourfieldiophyceae</taxon>
        <taxon>Pseudoscourfieldiales</taxon>
        <taxon>Pycnococcaceae</taxon>
        <taxon>Pycnococcus</taxon>
    </lineage>
</organism>
<sequence length="256" mass="27723">MFQLTASACSEQLCLPCGNPKACERNGSEDTKFKEMSSARARTCSDGTLGAWGAWDKTPAQASCNQGCSIAVHGHDVTEERTMYLEALPNNTCTAEEQTRSAQCQDGSIVPVGAWSGSYASSECVGGCGEAKYGQLHIETRLRYMEELASSECVSEVQTRQRLCGEAGAFGEWLAWSGENGYTYEHPLDPQPWGPYDGSYTFDACTPGCGSVSHGQQVSDERILYQAELPDGECVEEIQTRSKTCTAGVLDETWTV</sequence>
<proteinExistence type="predicted"/>
<evidence type="ECO:0000313" key="1">
    <source>
        <dbReference type="EMBL" id="GHP10599.1"/>
    </source>
</evidence>
<gene>
    <name evidence="1" type="ORF">PPROV_000933000</name>
</gene>
<reference evidence="1" key="1">
    <citation type="submission" date="2020-10" db="EMBL/GenBank/DDBJ databases">
        <title>Unveiling of a novel bifunctional photoreceptor, Dualchrome1, isolated from a cosmopolitan green alga.</title>
        <authorList>
            <person name="Suzuki S."/>
            <person name="Kawachi M."/>
        </authorList>
    </citation>
    <scope>NUCLEOTIDE SEQUENCE</scope>
    <source>
        <strain evidence="1">NIES 2893</strain>
    </source>
</reference>
<dbReference type="Proteomes" id="UP000660262">
    <property type="component" value="Unassembled WGS sequence"/>
</dbReference>
<name>A0A830I0L6_9CHLO</name>
<protein>
    <submittedName>
        <fullName evidence="1">Uncharacterized protein</fullName>
    </submittedName>
</protein>
<dbReference type="EMBL" id="BNJQ01000030">
    <property type="protein sequence ID" value="GHP10599.1"/>
    <property type="molecule type" value="Genomic_DNA"/>
</dbReference>
<evidence type="ECO:0000313" key="2">
    <source>
        <dbReference type="Proteomes" id="UP000660262"/>
    </source>
</evidence>
<accession>A0A830I0L6</accession>